<comment type="caution">
    <text evidence="6">Lacks conserved residue(s) required for the propagation of feature annotation.</text>
</comment>
<dbReference type="Gene3D" id="1.20.58.340">
    <property type="entry name" value="Magnesium transport protein CorA, transmembrane region"/>
    <property type="match status" value="1"/>
</dbReference>
<keyword evidence="3 6" id="KW-0812">Transmembrane</keyword>
<keyword evidence="5 6" id="KW-0472">Membrane</keyword>
<feature type="transmembrane region" description="Helical" evidence="6">
    <location>
        <begin position="334"/>
        <end position="359"/>
    </location>
</feature>
<keyword evidence="6" id="KW-0813">Transport</keyword>
<reference evidence="8" key="1">
    <citation type="journal article" date="2021" name="J. Hered.">
        <title>Genome Assembly of Salicaceae Populus deltoides (Eastern Cottonwood) I-69 Based on Nanopore Sequencing and Hi-C Technologies.</title>
        <authorList>
            <person name="Bai S."/>
            <person name="Wu H."/>
            <person name="Zhang J."/>
            <person name="Pan Z."/>
            <person name="Zhao W."/>
            <person name="Li Z."/>
            <person name="Tong C."/>
        </authorList>
    </citation>
    <scope>NUCLEOTIDE SEQUENCE</scope>
    <source>
        <tissue evidence="8">Leaf</tissue>
    </source>
</reference>
<evidence type="ECO:0000256" key="7">
    <source>
        <dbReference type="SAM" id="MobiDB-lite"/>
    </source>
</evidence>
<comment type="subcellular location">
    <subcellularLocation>
        <location evidence="1 6">Membrane</location>
        <topology evidence="1 6">Multi-pass membrane protein</topology>
    </subcellularLocation>
</comment>
<dbReference type="Gene3D" id="2.40.128.330">
    <property type="match status" value="1"/>
</dbReference>
<proteinExistence type="inferred from homology"/>
<feature type="transmembrane region" description="Helical" evidence="6">
    <location>
        <begin position="371"/>
        <end position="391"/>
    </location>
</feature>
<accession>A0A8T2XT86</accession>
<dbReference type="PANTHER" id="PTHR13890">
    <property type="entry name" value="RNA SPLICING PROTEIN MRS2, MITOCHONDRIAL"/>
    <property type="match status" value="1"/>
</dbReference>
<feature type="region of interest" description="Disordered" evidence="7">
    <location>
        <begin position="120"/>
        <end position="141"/>
    </location>
</feature>
<dbReference type="PANTHER" id="PTHR13890:SF31">
    <property type="entry name" value="MAGNESIUM TRANSPORTER MRS2-2-RELATED"/>
    <property type="match status" value="1"/>
</dbReference>
<dbReference type="AlphaFoldDB" id="A0A8T2XT86"/>
<comment type="similarity">
    <text evidence="2 6">Belongs to the CorA metal ion transporter (MIT) (TC 1.A.35.5) family.</text>
</comment>
<evidence type="ECO:0000256" key="1">
    <source>
        <dbReference type="ARBA" id="ARBA00004141"/>
    </source>
</evidence>
<evidence type="ECO:0000256" key="3">
    <source>
        <dbReference type="ARBA" id="ARBA00022692"/>
    </source>
</evidence>
<dbReference type="FunFam" id="2.40.128.330:FF:000001">
    <property type="entry name" value="Magnesium transporter MRS2-1"/>
    <property type="match status" value="1"/>
</dbReference>
<keyword evidence="6" id="KW-0406">Ion transport</keyword>
<dbReference type="InterPro" id="IPR039204">
    <property type="entry name" value="MRS2-like"/>
</dbReference>
<gene>
    <name evidence="8" type="ORF">H0E87_018739</name>
</gene>
<name>A0A8T2XT86_POPDE</name>
<evidence type="ECO:0000313" key="9">
    <source>
        <dbReference type="Proteomes" id="UP000807159"/>
    </source>
</evidence>
<keyword evidence="4 6" id="KW-1133">Transmembrane helix</keyword>
<keyword evidence="9" id="KW-1185">Reference proteome</keyword>
<evidence type="ECO:0000256" key="2">
    <source>
        <dbReference type="ARBA" id="ARBA00007535"/>
    </source>
</evidence>
<keyword evidence="6" id="KW-0460">Magnesium</keyword>
<dbReference type="Pfam" id="PF22099">
    <property type="entry name" value="MRS2-like"/>
    <property type="match status" value="1"/>
</dbReference>
<dbReference type="GO" id="GO:0015095">
    <property type="term" value="F:magnesium ion transmembrane transporter activity"/>
    <property type="evidence" value="ECO:0007669"/>
    <property type="project" value="UniProtKB-ARBA"/>
</dbReference>
<dbReference type="EMBL" id="JACEGQ020000010">
    <property type="protein sequence ID" value="KAH8495673.1"/>
    <property type="molecule type" value="Genomic_DNA"/>
</dbReference>
<feature type="transmembrane region" description="Helical" evidence="6">
    <location>
        <begin position="304"/>
        <end position="322"/>
    </location>
</feature>
<comment type="caution">
    <text evidence="8">The sequence shown here is derived from an EMBL/GenBank/DDBJ whole genome shotgun (WGS) entry which is preliminary data.</text>
</comment>
<dbReference type="GO" id="GO:0016020">
    <property type="term" value="C:membrane"/>
    <property type="evidence" value="ECO:0007669"/>
    <property type="project" value="UniProtKB-SubCell"/>
</dbReference>
<comment type="function">
    <text evidence="6">Magnesium transporter that may mediate the influx of magnesium.</text>
</comment>
<protein>
    <recommendedName>
        <fullName evidence="6">Magnesium transporter</fullName>
    </recommendedName>
</protein>
<dbReference type="Proteomes" id="UP000807159">
    <property type="component" value="Chromosome 10"/>
</dbReference>
<feature type="non-terminal residue" evidence="8">
    <location>
        <position position="1"/>
    </location>
</feature>
<dbReference type="InterPro" id="IPR045863">
    <property type="entry name" value="CorA_TM1_TM2"/>
</dbReference>
<organism evidence="8 9">
    <name type="scientific">Populus deltoides</name>
    <name type="common">Eastern poplar</name>
    <name type="synonym">Eastern cottonwood</name>
    <dbReference type="NCBI Taxonomy" id="3696"/>
    <lineage>
        <taxon>Eukaryota</taxon>
        <taxon>Viridiplantae</taxon>
        <taxon>Streptophyta</taxon>
        <taxon>Embryophyta</taxon>
        <taxon>Tracheophyta</taxon>
        <taxon>Spermatophyta</taxon>
        <taxon>Magnoliopsida</taxon>
        <taxon>eudicotyledons</taxon>
        <taxon>Gunneridae</taxon>
        <taxon>Pentapetalae</taxon>
        <taxon>rosids</taxon>
        <taxon>fabids</taxon>
        <taxon>Malpighiales</taxon>
        <taxon>Salicaceae</taxon>
        <taxon>Saliceae</taxon>
        <taxon>Populus</taxon>
    </lineage>
</organism>
<sequence>MERDGYVVPADPPAVTSVKKKTQPARSWILVDATGQGAILDADKHAIMNRVQIQAPDLRILDPLLSYPSTILGREGAIVLNLEHIKAIITSEEVLLRDPLDEDVIPVVEELQRRLPPANVFRQSQGDGKDHTGGQLDVEAGEEDESPFEFRALEVALEAICSFLAARTTELETAAYPALDELTSKISSRNMDRVRKLKSAMTRLTARVRDELEQLLDDDDDMADLYLSRKLAGASSPVSGSGGANWFPASPTIGSKISRASRAYFMQIDSTLNKLTTLREYIDDTEDYINIQGGNVESNAEVCFLVYVFFRTLTLCILFLQLDNHRNQLIQLELYLSSGTVCLTIYSLVAGIFGVNIPYTWTDNHGYMFKWVVIVTGAFCASLFLVLMTYARYKGL</sequence>
<evidence type="ECO:0000256" key="6">
    <source>
        <dbReference type="RuleBase" id="RU366041"/>
    </source>
</evidence>
<dbReference type="SUPFAM" id="SSF144083">
    <property type="entry name" value="Magnesium transport protein CorA, transmembrane region"/>
    <property type="match status" value="1"/>
</dbReference>
<evidence type="ECO:0000256" key="5">
    <source>
        <dbReference type="ARBA" id="ARBA00023136"/>
    </source>
</evidence>
<evidence type="ECO:0000313" key="8">
    <source>
        <dbReference type="EMBL" id="KAH8495673.1"/>
    </source>
</evidence>
<evidence type="ECO:0000256" key="4">
    <source>
        <dbReference type="ARBA" id="ARBA00022989"/>
    </source>
</evidence>
<dbReference type="CDD" id="cd12823">
    <property type="entry name" value="Mrs2_Mfm1p-like"/>
    <property type="match status" value="1"/>
</dbReference>